<protein>
    <recommendedName>
        <fullName evidence="3">SKP1 component POZ domain-containing protein</fullName>
    </recommendedName>
</protein>
<dbReference type="PANTHER" id="PTHR11165">
    <property type="entry name" value="SKP1"/>
    <property type="match status" value="1"/>
</dbReference>
<name>A0ABD3P295_9STRA</name>
<dbReference type="InterPro" id="IPR036296">
    <property type="entry name" value="SKP1-like_dim_sf"/>
</dbReference>
<evidence type="ECO:0000313" key="4">
    <source>
        <dbReference type="EMBL" id="KAL3781649.1"/>
    </source>
</evidence>
<keyword evidence="5" id="KW-1185">Reference proteome</keyword>
<evidence type="ECO:0000256" key="2">
    <source>
        <dbReference type="ARBA" id="ARBA00022786"/>
    </source>
</evidence>
<evidence type="ECO:0000259" key="3">
    <source>
        <dbReference type="Pfam" id="PF03931"/>
    </source>
</evidence>
<dbReference type="Gene3D" id="3.30.710.10">
    <property type="entry name" value="Potassium Channel Kv1.1, Chain A"/>
    <property type="match status" value="1"/>
</dbReference>
<evidence type="ECO:0000313" key="5">
    <source>
        <dbReference type="Proteomes" id="UP001530315"/>
    </source>
</evidence>
<proteinExistence type="inferred from homology"/>
<comment type="caution">
    <text evidence="4">The sequence shown here is derived from an EMBL/GenBank/DDBJ whole genome shotgun (WGS) entry which is preliminary data.</text>
</comment>
<accession>A0ABD3P295</accession>
<dbReference type="CDD" id="cd18322">
    <property type="entry name" value="BTB_POZ_SKP1"/>
    <property type="match status" value="1"/>
</dbReference>
<sequence length="196" mass="22352">MYDACEALRDSLLALGAVRSQSYVSKEGDTFEVPIEIAKLSNLVVTTLGEDEEDDDMDLEIPLPNVKATVLAKVIEFCTHYKLVEPTTPITTPLKSNRIGEIVQEWYPSFVNVDQTLLFELVTAANFMDITALLDLTCLAVSVLIKVRRIHIFVVNYFCLLHIPPIHYVPSRGNRRKRFVEYLTSRRIRYLEDKAC</sequence>
<dbReference type="SMART" id="SM00512">
    <property type="entry name" value="Skp1"/>
    <property type="match status" value="1"/>
</dbReference>
<reference evidence="4 5" key="1">
    <citation type="submission" date="2024-10" db="EMBL/GenBank/DDBJ databases">
        <title>Updated reference genomes for cyclostephanoid diatoms.</title>
        <authorList>
            <person name="Roberts W.R."/>
            <person name="Alverson A.J."/>
        </authorList>
    </citation>
    <scope>NUCLEOTIDE SEQUENCE [LARGE SCALE GENOMIC DNA]</scope>
    <source>
        <strain evidence="4 5">AJA276-08</strain>
    </source>
</reference>
<dbReference type="SUPFAM" id="SSF54695">
    <property type="entry name" value="POZ domain"/>
    <property type="match status" value="1"/>
</dbReference>
<organism evidence="4 5">
    <name type="scientific">Stephanodiscus triporus</name>
    <dbReference type="NCBI Taxonomy" id="2934178"/>
    <lineage>
        <taxon>Eukaryota</taxon>
        <taxon>Sar</taxon>
        <taxon>Stramenopiles</taxon>
        <taxon>Ochrophyta</taxon>
        <taxon>Bacillariophyta</taxon>
        <taxon>Coscinodiscophyceae</taxon>
        <taxon>Thalassiosirophycidae</taxon>
        <taxon>Stephanodiscales</taxon>
        <taxon>Stephanodiscaceae</taxon>
        <taxon>Stephanodiscus</taxon>
    </lineage>
</organism>
<dbReference type="SUPFAM" id="SSF81382">
    <property type="entry name" value="Skp1 dimerisation domain-like"/>
    <property type="match status" value="1"/>
</dbReference>
<dbReference type="InterPro" id="IPR016073">
    <property type="entry name" value="Skp1_comp_POZ"/>
</dbReference>
<dbReference type="AlphaFoldDB" id="A0ABD3P295"/>
<evidence type="ECO:0000256" key="1">
    <source>
        <dbReference type="ARBA" id="ARBA00009993"/>
    </source>
</evidence>
<comment type="similarity">
    <text evidence="1">Belongs to the SKP1 family.</text>
</comment>
<dbReference type="EMBL" id="JALLAZ020001055">
    <property type="protein sequence ID" value="KAL3781649.1"/>
    <property type="molecule type" value="Genomic_DNA"/>
</dbReference>
<dbReference type="Pfam" id="PF03931">
    <property type="entry name" value="Skp1_POZ"/>
    <property type="match status" value="1"/>
</dbReference>
<gene>
    <name evidence="4" type="ORF">ACHAW5_000075</name>
</gene>
<dbReference type="Proteomes" id="UP001530315">
    <property type="component" value="Unassembled WGS sequence"/>
</dbReference>
<keyword evidence="2" id="KW-0833">Ubl conjugation pathway</keyword>
<dbReference type="InterPro" id="IPR001232">
    <property type="entry name" value="SKP1-like"/>
</dbReference>
<dbReference type="InterPro" id="IPR016897">
    <property type="entry name" value="SKP1"/>
</dbReference>
<feature type="domain" description="SKP1 component POZ" evidence="3">
    <location>
        <begin position="24"/>
        <end position="82"/>
    </location>
</feature>
<dbReference type="InterPro" id="IPR011333">
    <property type="entry name" value="SKP1/BTB/POZ_sf"/>
</dbReference>